<accession>A0A514CU28</accession>
<proteinExistence type="predicted"/>
<gene>
    <name evidence="1" type="ORF">Axy10_013</name>
</gene>
<evidence type="ECO:0000313" key="2">
    <source>
        <dbReference type="Proteomes" id="UP000320802"/>
    </source>
</evidence>
<dbReference type="EMBL" id="MK962629">
    <property type="protein sequence ID" value="QDH83984.1"/>
    <property type="molecule type" value="Genomic_DNA"/>
</dbReference>
<dbReference type="Proteomes" id="UP000320802">
    <property type="component" value="Segment"/>
</dbReference>
<keyword evidence="2" id="KW-1185">Reference proteome</keyword>
<evidence type="ECO:0000313" key="1">
    <source>
        <dbReference type="EMBL" id="QDH83984.1"/>
    </source>
</evidence>
<protein>
    <submittedName>
        <fullName evidence="1">Uncharacterized protein</fullName>
    </submittedName>
</protein>
<reference evidence="1 2" key="1">
    <citation type="submission" date="2019-05" db="EMBL/GenBank/DDBJ databases">
        <title>Complete genome sequence of sixteen phages from Abidjan, cote d'Ivoire, isolated on a single strain of Achromobacter xylosoxidans.</title>
        <authorList>
            <person name="Essoh C."/>
            <person name="Vernadet J.-P."/>
            <person name="Vergnaud G."/>
            <person name="Pourcel C."/>
        </authorList>
    </citation>
    <scope>NUCLEOTIDE SEQUENCE [LARGE SCALE GENOMIC DNA]</scope>
</reference>
<organism evidence="1 2">
    <name type="scientific">Achromobacter phage vB_AxyP_19-32_Axy10</name>
    <dbReference type="NCBI Taxonomy" id="2591041"/>
    <lineage>
        <taxon>Viruses</taxon>
        <taxon>Duplodnaviria</taxon>
        <taxon>Heunggongvirae</taxon>
        <taxon>Uroviricota</taxon>
        <taxon>Caudoviricetes</taxon>
        <taxon>Schitoviridae</taxon>
        <taxon>Rothmandenesvirinae</taxon>
        <taxon>Pourcelvirus</taxon>
        <taxon>Pourcelvirus Axy10</taxon>
    </lineage>
</organism>
<sequence length="68" mass="7807">MEVTIAALNQCKTQTREDYVLKSSRGTSVMSFDTAEKAIKWQSEQKKKHGDRAPNLKLFHVITIQKEI</sequence>
<name>A0A514CU28_9CAUD</name>